<accession>A0ABW7J495</accession>
<dbReference type="Proteomes" id="UP001607221">
    <property type="component" value="Unassembled WGS sequence"/>
</dbReference>
<dbReference type="RefSeq" id="WP_394631703.1">
    <property type="nucleotide sequence ID" value="NZ_JBIHSE010000001.1"/>
</dbReference>
<evidence type="ECO:0000313" key="3">
    <source>
        <dbReference type="Proteomes" id="UP001607221"/>
    </source>
</evidence>
<keyword evidence="3" id="KW-1185">Reference proteome</keyword>
<evidence type="ECO:0000256" key="1">
    <source>
        <dbReference type="SAM" id="Coils"/>
    </source>
</evidence>
<feature type="coiled-coil region" evidence="1">
    <location>
        <begin position="42"/>
        <end position="69"/>
    </location>
</feature>
<comment type="caution">
    <text evidence="2">The sequence shown here is derived from an EMBL/GenBank/DDBJ whole genome shotgun (WGS) entry which is preliminary data.</text>
</comment>
<dbReference type="EMBL" id="JBIHSE010000001">
    <property type="protein sequence ID" value="MFH0270573.1"/>
    <property type="molecule type" value="Genomic_DNA"/>
</dbReference>
<gene>
    <name evidence="2" type="ORF">ACGRHZ_04425</name>
</gene>
<evidence type="ECO:0000313" key="2">
    <source>
        <dbReference type="EMBL" id="MFH0270573.1"/>
    </source>
</evidence>
<organism evidence="2 3">
    <name type="scientific">Vibrio jasicida</name>
    <dbReference type="NCBI Taxonomy" id="766224"/>
    <lineage>
        <taxon>Bacteria</taxon>
        <taxon>Pseudomonadati</taxon>
        <taxon>Pseudomonadota</taxon>
        <taxon>Gammaproteobacteria</taxon>
        <taxon>Vibrionales</taxon>
        <taxon>Vibrionaceae</taxon>
        <taxon>Vibrio</taxon>
    </lineage>
</organism>
<proteinExistence type="predicted"/>
<protein>
    <submittedName>
        <fullName evidence="2">Uncharacterized protein</fullName>
    </submittedName>
</protein>
<name>A0ABW7J495_9VIBR</name>
<keyword evidence="1" id="KW-0175">Coiled coil</keyword>
<sequence length="492" mass="56052">MDKTILSDVDAPLTELLYQPIPQIDSLFPTSQMKYKSFAEILEEHDIALNKITEREQELDRQLAQIDEDVKIGSECDKWDYAFSACSGVLAGLVDSFFVGSPSDSELLEHADSTMNSLVENFAKLNGWEGPTRGADSTKSAIGFLERTFQVNYDHQHGKIVNDFMKMTPSNHHLKSLAHSPSPIGLIFSIIDQFRGTATFIDNGQLITVTAESKLQGSTVLSKIFCAFVNWLGHIMSDIAGSSGGKGRGTGVPIPFYEFLQTINLGSFEYKNEQLSFADISVKVFEQGYDARFGMVQAIPVFMVELFTRIFCIIRHRFQYGRSWSECMEFLKLDKSSRLRKMLLVGHGTLCLIDAGDAFVRNPDFNWVAFFSRLNFVAWMRFSYLGMRHAYSILNQDIEIYRYKLRAEAYDQYVDDVRSISTEFFIEHNEKMLTYFIEQRAVLDELLSKLDCELEHQNYTLATNTLNSVGAEFGFSPKFSDLDDFESFMKDD</sequence>
<reference evidence="2 3" key="1">
    <citation type="submission" date="2024-10" db="EMBL/GenBank/DDBJ databases">
        <authorList>
            <person name="Yibar A."/>
            <person name="Saticioglu I.B."/>
            <person name="Duman M."/>
            <person name="Ajmi N."/>
            <person name="Gurler F."/>
            <person name="Ay H."/>
            <person name="Onuk E."/>
            <person name="Guler S."/>
            <person name="Romalde J.L."/>
        </authorList>
    </citation>
    <scope>NUCLEOTIDE SEQUENCE [LARGE SCALE GENOMIC DNA]</scope>
    <source>
        <strain evidence="2 3">1-TCBS-A</strain>
    </source>
</reference>